<organism evidence="2 3">
    <name type="scientific">Halomonas mongoliensis</name>
    <dbReference type="NCBI Taxonomy" id="321265"/>
    <lineage>
        <taxon>Bacteria</taxon>
        <taxon>Pseudomonadati</taxon>
        <taxon>Pseudomonadota</taxon>
        <taxon>Gammaproteobacteria</taxon>
        <taxon>Oceanospirillales</taxon>
        <taxon>Halomonadaceae</taxon>
        <taxon>Halomonas</taxon>
    </lineage>
</organism>
<evidence type="ECO:0000259" key="1">
    <source>
        <dbReference type="Pfam" id="PF13503"/>
    </source>
</evidence>
<keyword evidence="3" id="KW-1185">Reference proteome</keyword>
<protein>
    <submittedName>
        <fullName evidence="2">DUF4123 domain-containing protein</fullName>
    </submittedName>
</protein>
<feature type="domain" description="DUF4123" evidence="1">
    <location>
        <begin position="15"/>
        <end position="135"/>
    </location>
</feature>
<dbReference type="InterPro" id="IPR025391">
    <property type="entry name" value="DUF4123"/>
</dbReference>
<dbReference type="Proteomes" id="UP001252270">
    <property type="component" value="Unassembled WGS sequence"/>
</dbReference>
<dbReference type="EMBL" id="JARWAL010000028">
    <property type="protein sequence ID" value="MDR5894396.1"/>
    <property type="molecule type" value="Genomic_DNA"/>
</dbReference>
<dbReference type="Pfam" id="PF13503">
    <property type="entry name" value="DUF4123"/>
    <property type="match status" value="1"/>
</dbReference>
<proteinExistence type="predicted"/>
<accession>A0ABU1GS50</accession>
<comment type="caution">
    <text evidence="2">The sequence shown here is derived from an EMBL/GenBank/DDBJ whole genome shotgun (WGS) entry which is preliminary data.</text>
</comment>
<dbReference type="RefSeq" id="WP_309637691.1">
    <property type="nucleotide sequence ID" value="NZ_JARWAL010000028.1"/>
</dbReference>
<evidence type="ECO:0000313" key="3">
    <source>
        <dbReference type="Proteomes" id="UP001252270"/>
    </source>
</evidence>
<reference evidence="2 3" key="1">
    <citation type="submission" date="2023-04" db="EMBL/GenBank/DDBJ databases">
        <title>A long-awaited taxogenomic arrangement of the family Halomonadaceae.</title>
        <authorList>
            <person name="De La Haba R."/>
            <person name="Chuvochina M."/>
            <person name="Wittouck S."/>
            <person name="Arahal D.R."/>
            <person name="Sanchez-Porro C."/>
            <person name="Hugenholtz P."/>
            <person name="Ventosa A."/>
        </authorList>
    </citation>
    <scope>NUCLEOTIDE SEQUENCE [LARGE SCALE GENOMIC DNA]</scope>
    <source>
        <strain evidence="2 3">DSM 17332</strain>
    </source>
</reference>
<sequence>MRHYLLLDPQRHDPALADEPRRRHALEALAKASPPGVYLLGGAADERPPEARVRLYAVEKGDALWQASQRWAATEKGRLSVCGWLESPLALSPLGRHLDRLMIQSHPEQGRVHFRFFDPRTLHHLALILTPRQRASLLGPVTRWEYVDINAERQVLEHHGALTTRFRLEADQWASIERLARINLCLRGWQHNVAPAPLPRDASRRVEHFVRMAEGYGLDEEAELIAFVLHGLATRARFDRHPLMAEVLRQCRTRGMNYLTLTDGFSESEWARITQESMEEDMKG</sequence>
<name>A0ABU1GS50_9GAMM</name>
<gene>
    <name evidence="2" type="ORF">QC820_16525</name>
</gene>
<evidence type="ECO:0000313" key="2">
    <source>
        <dbReference type="EMBL" id="MDR5894396.1"/>
    </source>
</evidence>